<evidence type="ECO:0000313" key="2">
    <source>
        <dbReference type="Proteomes" id="UP000269708"/>
    </source>
</evidence>
<dbReference type="OrthoDB" id="6054402at2"/>
<accession>A0A3N4VFF2</accession>
<name>A0A3N4VFF2_9GAMM</name>
<dbReference type="Proteomes" id="UP000269708">
    <property type="component" value="Unassembled WGS sequence"/>
</dbReference>
<reference evidence="1 2" key="1">
    <citation type="submission" date="2018-11" db="EMBL/GenBank/DDBJ databases">
        <title>Genomic Encyclopedia of Type Strains, Phase IV (KMG-IV): sequencing the most valuable type-strain genomes for metagenomic binning, comparative biology and taxonomic classification.</title>
        <authorList>
            <person name="Goeker M."/>
        </authorList>
    </citation>
    <scope>NUCLEOTIDE SEQUENCE [LARGE SCALE GENOMIC DNA]</scope>
    <source>
        <strain evidence="1 2">DSM 25623</strain>
    </source>
</reference>
<keyword evidence="2" id="KW-1185">Reference proteome</keyword>
<evidence type="ECO:0008006" key="3">
    <source>
        <dbReference type="Google" id="ProtNLM"/>
    </source>
</evidence>
<dbReference type="RefSeq" id="WP_123769301.1">
    <property type="nucleotide sequence ID" value="NZ_RKQN01000001.1"/>
</dbReference>
<dbReference type="EMBL" id="RKQN01000001">
    <property type="protein sequence ID" value="RPE81776.1"/>
    <property type="molecule type" value="Genomic_DNA"/>
</dbReference>
<comment type="caution">
    <text evidence="1">The sequence shown here is derived from an EMBL/GenBank/DDBJ whole genome shotgun (WGS) entry which is preliminary data.</text>
</comment>
<evidence type="ECO:0000313" key="1">
    <source>
        <dbReference type="EMBL" id="RPE81776.1"/>
    </source>
</evidence>
<protein>
    <recommendedName>
        <fullName evidence="3">Toxin CptA</fullName>
    </recommendedName>
</protein>
<dbReference type="AlphaFoldDB" id="A0A3N4VFF2"/>
<organism evidence="1 2">
    <name type="scientific">Vulcaniibacterium tengchongense</name>
    <dbReference type="NCBI Taxonomy" id="1273429"/>
    <lineage>
        <taxon>Bacteria</taxon>
        <taxon>Pseudomonadati</taxon>
        <taxon>Pseudomonadota</taxon>
        <taxon>Gammaproteobacteria</taxon>
        <taxon>Lysobacterales</taxon>
        <taxon>Lysobacteraceae</taxon>
        <taxon>Vulcaniibacterium</taxon>
    </lineage>
</organism>
<gene>
    <name evidence="1" type="ORF">EDC50_0978</name>
</gene>
<sequence length="156" mass="16913">MATSSDSSSGSANCRPEAEGRLPWRPSRLLAGALSVSGMLAAAAVWASEAPWPVAAPLSLAAATQGVRLARRELRRRPRALAIAARAGQVRVDGEPVEAFALRWRGTLAFAQYRDRDGRRHRLAWWPDTLDPASRRELRLAVPVQAPARSARSMAP</sequence>
<proteinExistence type="predicted"/>